<proteinExistence type="inferred from homology"/>
<evidence type="ECO:0000256" key="5">
    <source>
        <dbReference type="ARBA" id="ARBA00022827"/>
    </source>
</evidence>
<feature type="domain" description="FAD-binding" evidence="8">
    <location>
        <begin position="6"/>
        <end position="342"/>
    </location>
</feature>
<dbReference type="InterPro" id="IPR036188">
    <property type="entry name" value="FAD/NAD-bd_sf"/>
</dbReference>
<evidence type="ECO:0000256" key="4">
    <source>
        <dbReference type="ARBA" id="ARBA00022630"/>
    </source>
</evidence>
<evidence type="ECO:0000256" key="1">
    <source>
        <dbReference type="ARBA" id="ARBA00001974"/>
    </source>
</evidence>
<dbReference type="SUPFAM" id="SSF51905">
    <property type="entry name" value="FAD/NAD(P)-binding domain"/>
    <property type="match status" value="1"/>
</dbReference>
<organism evidence="9 10">
    <name type="scientific">Ponticaulis profundi</name>
    <dbReference type="NCBI Taxonomy" id="2665222"/>
    <lineage>
        <taxon>Bacteria</taxon>
        <taxon>Pseudomonadati</taxon>
        <taxon>Pseudomonadota</taxon>
        <taxon>Alphaproteobacteria</taxon>
        <taxon>Hyphomonadales</taxon>
        <taxon>Hyphomonadaceae</taxon>
        <taxon>Ponticaulis</taxon>
    </lineage>
</organism>
<dbReference type="GO" id="GO:0004497">
    <property type="term" value="F:monooxygenase activity"/>
    <property type="evidence" value="ECO:0007669"/>
    <property type="project" value="UniProtKB-KW"/>
</dbReference>
<keyword evidence="5" id="KW-0274">FAD</keyword>
<gene>
    <name evidence="9" type="ORF">ACFQDM_14540</name>
</gene>
<dbReference type="InterPro" id="IPR002938">
    <property type="entry name" value="FAD-bd"/>
</dbReference>
<accession>A0ABW1SCN9</accession>
<dbReference type="Pfam" id="PF01494">
    <property type="entry name" value="FAD_binding_3"/>
    <property type="match status" value="1"/>
</dbReference>
<evidence type="ECO:0000313" key="9">
    <source>
        <dbReference type="EMBL" id="MFC6199301.1"/>
    </source>
</evidence>
<dbReference type="InterPro" id="IPR051205">
    <property type="entry name" value="UbiH/COQ6_monooxygenase"/>
</dbReference>
<comment type="pathway">
    <text evidence="2">Cofactor biosynthesis; ubiquinone biosynthesis.</text>
</comment>
<evidence type="ECO:0000256" key="7">
    <source>
        <dbReference type="ARBA" id="ARBA00023033"/>
    </source>
</evidence>
<dbReference type="PANTHER" id="PTHR43876:SF7">
    <property type="entry name" value="UBIQUINONE BIOSYNTHESIS MONOOXYGENASE COQ6, MITOCHONDRIAL"/>
    <property type="match status" value="1"/>
</dbReference>
<dbReference type="RefSeq" id="WP_377380237.1">
    <property type="nucleotide sequence ID" value="NZ_JBHSSW010000028.1"/>
</dbReference>
<protein>
    <submittedName>
        <fullName evidence="9">FAD-dependent monooxygenase</fullName>
    </submittedName>
</protein>
<keyword evidence="4" id="KW-0285">Flavoprotein</keyword>
<evidence type="ECO:0000259" key="8">
    <source>
        <dbReference type="Pfam" id="PF01494"/>
    </source>
</evidence>
<reference evidence="10" key="1">
    <citation type="journal article" date="2019" name="Int. J. Syst. Evol. Microbiol.">
        <title>The Global Catalogue of Microorganisms (GCM) 10K type strain sequencing project: providing services to taxonomists for standard genome sequencing and annotation.</title>
        <authorList>
            <consortium name="The Broad Institute Genomics Platform"/>
            <consortium name="The Broad Institute Genome Sequencing Center for Infectious Disease"/>
            <person name="Wu L."/>
            <person name="Ma J."/>
        </authorList>
    </citation>
    <scope>NUCLEOTIDE SEQUENCE [LARGE SCALE GENOMIC DNA]</scope>
    <source>
        <strain evidence="10">CGMCC-1.15741</strain>
    </source>
</reference>
<dbReference type="Gene3D" id="3.50.50.60">
    <property type="entry name" value="FAD/NAD(P)-binding domain"/>
    <property type="match status" value="2"/>
</dbReference>
<comment type="cofactor">
    <cofactor evidence="1">
        <name>FAD</name>
        <dbReference type="ChEBI" id="CHEBI:57692"/>
    </cofactor>
</comment>
<evidence type="ECO:0000256" key="6">
    <source>
        <dbReference type="ARBA" id="ARBA00023002"/>
    </source>
</evidence>
<comment type="caution">
    <text evidence="9">The sequence shown here is derived from an EMBL/GenBank/DDBJ whole genome shotgun (WGS) entry which is preliminary data.</text>
</comment>
<comment type="similarity">
    <text evidence="3">Belongs to the UbiH/COQ6 family.</text>
</comment>
<sequence>MNTRNEILVVGGGSSGGVLAILLSELGFDVALVDTRDPKLPFEPDSRAFAIVRGGWHVLEAAGVADALLADAGPLLGMEAHDQNGVLPPAFSMFDTTDLPQARPGEPLGYMIEVDRLNLAIRDRVEQCANITRYAPDTVKRLEYTNHGVQVELDSGNRIEAELVVGADGVGSMVRELADIRTIGWSYGQAVVAATVQLEQPHHSHARQWFQDEGPFAVLPLTGNRGNLAWFRKEEAGIATAKLSREALESEINKRFSHLTGPMTVLRDPLAYPLRLRMAEKLIANRIALVGDAVRRVNPLAGQGFNLGLKDVAALTEILIESRRAGLSLADGAQLEAYQQWRRFDGVATALAMDGINRVFSNDNKLLSPFKRLALTVGNKVDPLRKALARQASADHPGLPALVRGEPLGRLLETA</sequence>
<evidence type="ECO:0000256" key="3">
    <source>
        <dbReference type="ARBA" id="ARBA00005349"/>
    </source>
</evidence>
<dbReference type="PRINTS" id="PR00420">
    <property type="entry name" value="RNGMNOXGNASE"/>
</dbReference>
<evidence type="ECO:0000313" key="10">
    <source>
        <dbReference type="Proteomes" id="UP001596303"/>
    </source>
</evidence>
<dbReference type="InterPro" id="IPR010971">
    <property type="entry name" value="UbiH/COQ6"/>
</dbReference>
<keyword evidence="6" id="KW-0560">Oxidoreductase</keyword>
<dbReference type="NCBIfam" id="TIGR01988">
    <property type="entry name" value="Ubi-OHases"/>
    <property type="match status" value="1"/>
</dbReference>
<keyword evidence="7 9" id="KW-0503">Monooxygenase</keyword>
<name>A0ABW1SCN9_9PROT</name>
<dbReference type="PANTHER" id="PTHR43876">
    <property type="entry name" value="UBIQUINONE BIOSYNTHESIS MONOOXYGENASE COQ6, MITOCHONDRIAL"/>
    <property type="match status" value="1"/>
</dbReference>
<dbReference type="EMBL" id="JBHSSW010000028">
    <property type="protein sequence ID" value="MFC6199301.1"/>
    <property type="molecule type" value="Genomic_DNA"/>
</dbReference>
<dbReference type="Proteomes" id="UP001596303">
    <property type="component" value="Unassembled WGS sequence"/>
</dbReference>
<keyword evidence="10" id="KW-1185">Reference proteome</keyword>
<evidence type="ECO:0000256" key="2">
    <source>
        <dbReference type="ARBA" id="ARBA00004749"/>
    </source>
</evidence>